<dbReference type="EnsemblPlants" id="MELO3C030241.2.1">
    <property type="protein sequence ID" value="MELO3C030241.2.1"/>
    <property type="gene ID" value="MELO3C030241.2"/>
</dbReference>
<evidence type="ECO:0000313" key="1">
    <source>
        <dbReference type="EnsemblPlants" id="MELO3C030241.2.1"/>
    </source>
</evidence>
<name>A0A9I9E8F8_CUCME</name>
<protein>
    <submittedName>
        <fullName evidence="1">Uncharacterized protein</fullName>
    </submittedName>
</protein>
<organism evidence="1">
    <name type="scientific">Cucumis melo</name>
    <name type="common">Muskmelon</name>
    <dbReference type="NCBI Taxonomy" id="3656"/>
    <lineage>
        <taxon>Eukaryota</taxon>
        <taxon>Viridiplantae</taxon>
        <taxon>Streptophyta</taxon>
        <taxon>Embryophyta</taxon>
        <taxon>Tracheophyta</taxon>
        <taxon>Spermatophyta</taxon>
        <taxon>Magnoliopsida</taxon>
        <taxon>eudicotyledons</taxon>
        <taxon>Gunneridae</taxon>
        <taxon>Pentapetalae</taxon>
        <taxon>rosids</taxon>
        <taxon>fabids</taxon>
        <taxon>Cucurbitales</taxon>
        <taxon>Cucurbitaceae</taxon>
        <taxon>Benincaseae</taxon>
        <taxon>Cucumis</taxon>
    </lineage>
</organism>
<dbReference type="Gramene" id="MELO3C030241.2.1">
    <property type="protein sequence ID" value="MELO3C030241.2.1"/>
    <property type="gene ID" value="MELO3C030241.2"/>
</dbReference>
<proteinExistence type="predicted"/>
<reference evidence="1" key="1">
    <citation type="submission" date="2023-03" db="UniProtKB">
        <authorList>
            <consortium name="EnsemblPlants"/>
        </authorList>
    </citation>
    <scope>IDENTIFICATION</scope>
</reference>
<dbReference type="AlphaFoldDB" id="A0A9I9E8F8"/>
<accession>A0A9I9E8F8</accession>
<sequence length="115" mass="12977">MWSSLIENPPESDTSLTLSSSKARYGDLLTSFLGLSNGRLTVCVLTAAPKGYKASEQNALGNLLLRHDLWAPRPATMHLLPRRMTITPHFQLPIEFRLGLNNTHYILMLDLNFKR</sequence>